<protein>
    <submittedName>
        <fullName evidence="1">2-Methylisocitrate lyase, PEP mutase family</fullName>
    </submittedName>
</protein>
<dbReference type="InterPro" id="IPR040442">
    <property type="entry name" value="Pyrv_kinase-like_dom_sf"/>
</dbReference>
<sequence>MAQSRLATFRALHSADQPLVLPNAWDHASAAALLAAGFPAVGTTSLGVAAANGLPDGEARTRDHTLVLARLLGTLPGLLTVDVEGGFADEPDEVAGFTAEIAAAGAVGINIEDGRGDAGLADPGRQAETIAAIKAAVPDLFVNARVDTHWLDLATDTTLARAERYRDAGADGIFVPGLSAPADIRALAASLDVPLNVLYAPGRHTVAELAELGARRISTGSLLYRHALHSAVETARDVRAGRPVTTTVPSYSDLRRPSR</sequence>
<dbReference type="Pfam" id="PF13714">
    <property type="entry name" value="PEP_mutase"/>
    <property type="match status" value="1"/>
</dbReference>
<dbReference type="RefSeq" id="WP_092529314.1">
    <property type="nucleotide sequence ID" value="NZ_FOWW01000002.1"/>
</dbReference>
<evidence type="ECO:0000313" key="1">
    <source>
        <dbReference type="EMBL" id="SFP44038.1"/>
    </source>
</evidence>
<dbReference type="PANTHER" id="PTHR42905">
    <property type="entry name" value="PHOSPHOENOLPYRUVATE CARBOXYLASE"/>
    <property type="match status" value="1"/>
</dbReference>
<dbReference type="PANTHER" id="PTHR42905:SF16">
    <property type="entry name" value="CARBOXYPHOSPHONOENOLPYRUVATE PHOSPHONOMUTASE-LIKE PROTEIN (AFU_ORTHOLOGUE AFUA_5G07230)"/>
    <property type="match status" value="1"/>
</dbReference>
<reference evidence="2" key="1">
    <citation type="submission" date="2016-10" db="EMBL/GenBank/DDBJ databases">
        <authorList>
            <person name="Varghese N."/>
            <person name="Submissions S."/>
        </authorList>
    </citation>
    <scope>NUCLEOTIDE SEQUENCE [LARGE SCALE GENOMIC DNA]</scope>
    <source>
        <strain evidence="2">CGMCC 4.5579</strain>
    </source>
</reference>
<dbReference type="AlphaFoldDB" id="A0A1I5QCK8"/>
<dbReference type="InterPro" id="IPR039556">
    <property type="entry name" value="ICL/PEPM"/>
</dbReference>
<dbReference type="Gene3D" id="3.20.20.60">
    <property type="entry name" value="Phosphoenolpyruvate-binding domains"/>
    <property type="match status" value="1"/>
</dbReference>
<dbReference type="GO" id="GO:0016829">
    <property type="term" value="F:lyase activity"/>
    <property type="evidence" value="ECO:0007669"/>
    <property type="project" value="UniProtKB-KW"/>
</dbReference>
<dbReference type="CDD" id="cd00377">
    <property type="entry name" value="ICL_PEPM"/>
    <property type="match status" value="1"/>
</dbReference>
<evidence type="ECO:0000313" key="2">
    <source>
        <dbReference type="Proteomes" id="UP000198727"/>
    </source>
</evidence>
<dbReference type="OrthoDB" id="9780430at2"/>
<organism evidence="1 2">
    <name type="scientific">Amycolatopsis arida</name>
    <dbReference type="NCBI Taxonomy" id="587909"/>
    <lineage>
        <taxon>Bacteria</taxon>
        <taxon>Bacillati</taxon>
        <taxon>Actinomycetota</taxon>
        <taxon>Actinomycetes</taxon>
        <taxon>Pseudonocardiales</taxon>
        <taxon>Pseudonocardiaceae</taxon>
        <taxon>Amycolatopsis</taxon>
    </lineage>
</organism>
<dbReference type="STRING" id="587909.SAMN05421810_102589"/>
<gene>
    <name evidence="1" type="ORF">SAMN05421810_102589</name>
</gene>
<name>A0A1I5QCK8_9PSEU</name>
<accession>A0A1I5QCK8</accession>
<proteinExistence type="predicted"/>
<keyword evidence="1" id="KW-0456">Lyase</keyword>
<keyword evidence="2" id="KW-1185">Reference proteome</keyword>
<dbReference type="EMBL" id="FOWW01000002">
    <property type="protein sequence ID" value="SFP44038.1"/>
    <property type="molecule type" value="Genomic_DNA"/>
</dbReference>
<dbReference type="InterPro" id="IPR015813">
    <property type="entry name" value="Pyrv/PenolPyrv_kinase-like_dom"/>
</dbReference>
<dbReference type="SUPFAM" id="SSF51621">
    <property type="entry name" value="Phosphoenolpyruvate/pyruvate domain"/>
    <property type="match status" value="1"/>
</dbReference>
<dbReference type="Proteomes" id="UP000198727">
    <property type="component" value="Unassembled WGS sequence"/>
</dbReference>